<gene>
    <name evidence="1" type="primary">RvY_16255-1</name>
    <name evidence="1" type="synonym">RvY_16255.1</name>
    <name evidence="1" type="ORF">RvY_16255</name>
</gene>
<protein>
    <submittedName>
        <fullName evidence="1">Uncharacterized protein</fullName>
    </submittedName>
</protein>
<evidence type="ECO:0000313" key="2">
    <source>
        <dbReference type="Proteomes" id="UP000186922"/>
    </source>
</evidence>
<keyword evidence="2" id="KW-1185">Reference proteome</keyword>
<evidence type="ECO:0000313" key="1">
    <source>
        <dbReference type="EMBL" id="GAV06234.1"/>
    </source>
</evidence>
<sequence length="57" mass="6360">MEVKSPCFCVSVKKKVETNCSSVQQPESLSCQKSPPHLCDVMTFPDLDDDSDTILRI</sequence>
<comment type="caution">
    <text evidence="1">The sequence shown here is derived from an EMBL/GenBank/DDBJ whole genome shotgun (WGS) entry which is preliminary data.</text>
</comment>
<proteinExistence type="predicted"/>
<dbReference type="EMBL" id="BDGG01000013">
    <property type="protein sequence ID" value="GAV06234.1"/>
    <property type="molecule type" value="Genomic_DNA"/>
</dbReference>
<dbReference type="AlphaFoldDB" id="A0A1D1W4B2"/>
<reference evidence="1 2" key="1">
    <citation type="journal article" date="2016" name="Nat. Commun.">
        <title>Extremotolerant tardigrade genome and improved radiotolerance of human cultured cells by tardigrade-unique protein.</title>
        <authorList>
            <person name="Hashimoto T."/>
            <person name="Horikawa D.D."/>
            <person name="Saito Y."/>
            <person name="Kuwahara H."/>
            <person name="Kozuka-Hata H."/>
            <person name="Shin-I T."/>
            <person name="Minakuchi Y."/>
            <person name="Ohishi K."/>
            <person name="Motoyama A."/>
            <person name="Aizu T."/>
            <person name="Enomoto A."/>
            <person name="Kondo K."/>
            <person name="Tanaka S."/>
            <person name="Hara Y."/>
            <person name="Koshikawa S."/>
            <person name="Sagara H."/>
            <person name="Miura T."/>
            <person name="Yokobori S."/>
            <person name="Miyagawa K."/>
            <person name="Suzuki Y."/>
            <person name="Kubo T."/>
            <person name="Oyama M."/>
            <person name="Kohara Y."/>
            <person name="Fujiyama A."/>
            <person name="Arakawa K."/>
            <person name="Katayama T."/>
            <person name="Toyoda A."/>
            <person name="Kunieda T."/>
        </authorList>
    </citation>
    <scope>NUCLEOTIDE SEQUENCE [LARGE SCALE GENOMIC DNA]</scope>
    <source>
        <strain evidence="1 2">YOKOZUNA-1</strain>
    </source>
</reference>
<accession>A0A1D1W4B2</accession>
<dbReference type="Proteomes" id="UP000186922">
    <property type="component" value="Unassembled WGS sequence"/>
</dbReference>
<organism evidence="1 2">
    <name type="scientific">Ramazzottius varieornatus</name>
    <name type="common">Water bear</name>
    <name type="synonym">Tardigrade</name>
    <dbReference type="NCBI Taxonomy" id="947166"/>
    <lineage>
        <taxon>Eukaryota</taxon>
        <taxon>Metazoa</taxon>
        <taxon>Ecdysozoa</taxon>
        <taxon>Tardigrada</taxon>
        <taxon>Eutardigrada</taxon>
        <taxon>Parachela</taxon>
        <taxon>Hypsibioidea</taxon>
        <taxon>Ramazzottiidae</taxon>
        <taxon>Ramazzottius</taxon>
    </lineage>
</organism>
<name>A0A1D1W4B2_RAMVA</name>